<reference evidence="2" key="1">
    <citation type="journal article" date="2019" name="Int. J. Syst. Evol. Microbiol.">
        <title>The Global Catalogue of Microorganisms (GCM) 10K type strain sequencing project: providing services to taxonomists for standard genome sequencing and annotation.</title>
        <authorList>
            <consortium name="The Broad Institute Genomics Platform"/>
            <consortium name="The Broad Institute Genome Sequencing Center for Infectious Disease"/>
            <person name="Wu L."/>
            <person name="Ma J."/>
        </authorList>
    </citation>
    <scope>NUCLEOTIDE SEQUENCE [LARGE SCALE GENOMIC DNA]</scope>
    <source>
        <strain evidence="2">JCM 3053</strain>
    </source>
</reference>
<evidence type="ECO:0000313" key="1">
    <source>
        <dbReference type="EMBL" id="GAA2254019.1"/>
    </source>
</evidence>
<keyword evidence="2" id="KW-1185">Reference proteome</keyword>
<dbReference type="Proteomes" id="UP001501474">
    <property type="component" value="Unassembled WGS sequence"/>
</dbReference>
<name>A0ABP5R940_9ACTN</name>
<accession>A0ABP5R940</accession>
<organism evidence="1 2">
    <name type="scientific">Streptomyces indiaensis</name>
    <dbReference type="NCBI Taxonomy" id="284033"/>
    <lineage>
        <taxon>Bacteria</taxon>
        <taxon>Bacillati</taxon>
        <taxon>Actinomycetota</taxon>
        <taxon>Actinomycetes</taxon>
        <taxon>Kitasatosporales</taxon>
        <taxon>Streptomycetaceae</taxon>
        <taxon>Streptomyces</taxon>
    </lineage>
</organism>
<gene>
    <name evidence="1" type="ORF">GCM10010104_58790</name>
</gene>
<proteinExistence type="predicted"/>
<sequence length="102" mass="11906">MILYDLRYSARSLTDATRASRRPRPRSIRRTVKVYSFARRGRDRSITAWSALEERRERQRLRARVETLLGLVHTGLDAHALDAVDSVDIPPARHRRNALWQA</sequence>
<dbReference type="EMBL" id="BAAART010000157">
    <property type="protein sequence ID" value="GAA2254019.1"/>
    <property type="molecule type" value="Genomic_DNA"/>
</dbReference>
<protein>
    <submittedName>
        <fullName evidence="1">Uncharacterized protein</fullName>
    </submittedName>
</protein>
<comment type="caution">
    <text evidence="1">The sequence shown here is derived from an EMBL/GenBank/DDBJ whole genome shotgun (WGS) entry which is preliminary data.</text>
</comment>
<evidence type="ECO:0000313" key="2">
    <source>
        <dbReference type="Proteomes" id="UP001501474"/>
    </source>
</evidence>